<dbReference type="Pfam" id="PF19514">
    <property type="entry name" value="MobC_2"/>
    <property type="match status" value="1"/>
</dbReference>
<evidence type="ECO:0000313" key="1">
    <source>
        <dbReference type="EMBL" id="QQL49886.1"/>
    </source>
</evidence>
<reference evidence="1 2" key="1">
    <citation type="submission" date="2020-12" db="EMBL/GenBank/DDBJ databases">
        <title>HMF7856_wgs.fasta genome submission.</title>
        <authorList>
            <person name="Kang H."/>
            <person name="Kim H."/>
            <person name="Joh K."/>
        </authorList>
    </citation>
    <scope>NUCLEOTIDE SEQUENCE [LARGE SCALE GENOMIC DNA]</scope>
    <source>
        <strain evidence="1 2">HMF7856</strain>
    </source>
</reference>
<name>A0A6I4I051_9SPHI</name>
<accession>A0A6I4I051</accession>
<dbReference type="InterPro" id="IPR045788">
    <property type="entry name" value="MobC_2"/>
</dbReference>
<proteinExistence type="predicted"/>
<sequence length="139" mass="16476">MEIEKRKIKWLNLRLTEDEFKTFKKHQQKSIFRKMSDYGRALLLNKPVTIYYRDKSADNAIEELAILRRELNAIGRNINQVTKQINTANGKPVPGSWIELIRMINKRLEPKMDEIQERMNKFSDLWSQKLNMDKASSGH</sequence>
<gene>
    <name evidence="1" type="primary">mobC</name>
    <name evidence="1" type="ORF">GO620_000095</name>
</gene>
<evidence type="ECO:0000313" key="2">
    <source>
        <dbReference type="Proteomes" id="UP000429232"/>
    </source>
</evidence>
<dbReference type="Proteomes" id="UP000429232">
    <property type="component" value="Chromosome"/>
</dbReference>
<dbReference type="AlphaFoldDB" id="A0A6I4I051"/>
<organism evidence="1 2">
    <name type="scientific">Mucilaginibacter ginkgonis</name>
    <dbReference type="NCBI Taxonomy" id="2682091"/>
    <lineage>
        <taxon>Bacteria</taxon>
        <taxon>Pseudomonadati</taxon>
        <taxon>Bacteroidota</taxon>
        <taxon>Sphingobacteriia</taxon>
        <taxon>Sphingobacteriales</taxon>
        <taxon>Sphingobacteriaceae</taxon>
        <taxon>Mucilaginibacter</taxon>
    </lineage>
</organism>
<keyword evidence="2" id="KW-1185">Reference proteome</keyword>
<dbReference type="EMBL" id="CP066775">
    <property type="protein sequence ID" value="QQL49886.1"/>
    <property type="molecule type" value="Genomic_DNA"/>
</dbReference>
<protein>
    <submittedName>
        <fullName evidence="1">Plasmid mobilization relaxosome protein MobC</fullName>
    </submittedName>
</protein>
<dbReference type="KEGG" id="mgik:GO620_000095"/>
<dbReference type="RefSeq" id="WP_157523405.1">
    <property type="nucleotide sequence ID" value="NZ_CP066775.1"/>
</dbReference>